<gene>
    <name evidence="1" type="ordered locus">Metho_1229</name>
</gene>
<sequence>MVTQTSVQKATAIRFGSGKLEVGATVGTLADVGAIRNATFAREFEKVEIMSDNADRIAAGIRDHFAFIEFDMLEIDMSKLSVIMGGLDTYATVNGTPVAVVDEPITLNGTDAVRLANKEGDGTEAASIVVTNAAAVAAVRNTDYVISVDASGYTTIARVAASAKLTDGGIALIDYSYTPNASVTLKSGGNTTIADKVVRITNTNAAGKTLQITAYKASIDEGWSYDFPADDAYEVGMVHIKMKARIDTTRTVGDQLFAIVDEQGV</sequence>
<keyword evidence="2" id="KW-1185">Reference proteome</keyword>
<dbReference type="KEGG" id="mhz:Metho_1229"/>
<proteinExistence type="predicted"/>
<evidence type="ECO:0000313" key="1">
    <source>
        <dbReference type="EMBL" id="AGB49459.1"/>
    </source>
</evidence>
<dbReference type="RefSeq" id="WP_015324625.1">
    <property type="nucleotide sequence ID" value="NC_019977.1"/>
</dbReference>
<protein>
    <submittedName>
        <fullName evidence="1">Uncharacterized protein</fullName>
    </submittedName>
</protein>
<dbReference type="OrthoDB" id="142756at2157"/>
<evidence type="ECO:0000313" key="2">
    <source>
        <dbReference type="Proteomes" id="UP000010866"/>
    </source>
</evidence>
<dbReference type="GeneID" id="14407038"/>
<dbReference type="AlphaFoldDB" id="L0KZP2"/>
<dbReference type="EMBL" id="CP003362">
    <property type="protein sequence ID" value="AGB49459.1"/>
    <property type="molecule type" value="Genomic_DNA"/>
</dbReference>
<dbReference type="Proteomes" id="UP000010866">
    <property type="component" value="Chromosome"/>
</dbReference>
<dbReference type="HOGENOM" id="CLU_1053111_0_0_2"/>
<dbReference type="STRING" id="867904.Metho_1229"/>
<name>L0KZP2_METHD</name>
<accession>L0KZP2</accession>
<reference evidence="2" key="1">
    <citation type="submission" date="2012-02" db="EMBL/GenBank/DDBJ databases">
        <title>Complete sequence of chromosome of Methanomethylovorans hollandica DSM 15978.</title>
        <authorList>
            <person name="Lucas S."/>
            <person name="Copeland A."/>
            <person name="Lapidus A."/>
            <person name="Glavina del Rio T."/>
            <person name="Dalin E."/>
            <person name="Tice H."/>
            <person name="Bruce D."/>
            <person name="Goodwin L."/>
            <person name="Pitluck S."/>
            <person name="Peters L."/>
            <person name="Mikhailova N."/>
            <person name="Held B."/>
            <person name="Kyrpides N."/>
            <person name="Mavromatis K."/>
            <person name="Ivanova N."/>
            <person name="Brettin T."/>
            <person name="Detter J.C."/>
            <person name="Han C."/>
            <person name="Larimer F."/>
            <person name="Land M."/>
            <person name="Hauser L."/>
            <person name="Markowitz V."/>
            <person name="Cheng J.-F."/>
            <person name="Hugenholtz P."/>
            <person name="Woyke T."/>
            <person name="Wu D."/>
            <person name="Spring S."/>
            <person name="Schroeder M."/>
            <person name="Brambilla E."/>
            <person name="Klenk H.-P."/>
            <person name="Eisen J.A."/>
        </authorList>
    </citation>
    <scope>NUCLEOTIDE SEQUENCE [LARGE SCALE GENOMIC DNA]</scope>
    <source>
        <strain evidence="2">DSM 15978 / NBRC 107637 / DMS1</strain>
    </source>
</reference>
<organism evidence="1 2">
    <name type="scientific">Methanomethylovorans hollandica (strain DSM 15978 / NBRC 107637 / DMS1)</name>
    <dbReference type="NCBI Taxonomy" id="867904"/>
    <lineage>
        <taxon>Archaea</taxon>
        <taxon>Methanobacteriati</taxon>
        <taxon>Methanobacteriota</taxon>
        <taxon>Stenosarchaea group</taxon>
        <taxon>Methanomicrobia</taxon>
        <taxon>Methanosarcinales</taxon>
        <taxon>Methanosarcinaceae</taxon>
        <taxon>Methanomethylovorans</taxon>
    </lineage>
</organism>